<accession>A0ABU2WEW5</accession>
<dbReference type="PIRSF" id="PIRSF000429">
    <property type="entry name" value="Ac-CoA_Ac_transf"/>
    <property type="match status" value="1"/>
</dbReference>
<dbReference type="Proteomes" id="UP001254608">
    <property type="component" value="Unassembled WGS sequence"/>
</dbReference>
<dbReference type="RefSeq" id="WP_311363808.1">
    <property type="nucleotide sequence ID" value="NZ_JAVRIC010000003.1"/>
</dbReference>
<comment type="caution">
    <text evidence="2">The sequence shown here is derived from an EMBL/GenBank/DDBJ whole genome shotgun (WGS) entry which is preliminary data.</text>
</comment>
<evidence type="ECO:0000313" key="3">
    <source>
        <dbReference type="Proteomes" id="UP001254608"/>
    </source>
</evidence>
<proteinExistence type="predicted"/>
<dbReference type="InterPro" id="IPR002155">
    <property type="entry name" value="Thiolase"/>
</dbReference>
<dbReference type="PANTHER" id="PTHR42870:SF1">
    <property type="entry name" value="NON-SPECIFIC LIPID-TRANSFER PROTEIN-LIKE 2"/>
    <property type="match status" value="1"/>
</dbReference>
<dbReference type="EMBL" id="JAVRIC010000003">
    <property type="protein sequence ID" value="MDT0496418.1"/>
    <property type="molecule type" value="Genomic_DNA"/>
</dbReference>
<reference evidence="2 3" key="1">
    <citation type="submission" date="2023-09" db="EMBL/GenBank/DDBJ databases">
        <authorList>
            <person name="Rey-Velasco X."/>
        </authorList>
    </citation>
    <scope>NUCLEOTIDE SEQUENCE [LARGE SCALE GENOMIC DNA]</scope>
    <source>
        <strain evidence="2 3">W345</strain>
    </source>
</reference>
<dbReference type="Gene3D" id="3.40.47.10">
    <property type="match status" value="1"/>
</dbReference>
<organism evidence="2 3">
    <name type="scientific">Banduia mediterranea</name>
    <dbReference type="NCBI Taxonomy" id="3075609"/>
    <lineage>
        <taxon>Bacteria</taxon>
        <taxon>Pseudomonadati</taxon>
        <taxon>Pseudomonadota</taxon>
        <taxon>Gammaproteobacteria</taxon>
        <taxon>Nevskiales</taxon>
        <taxon>Algiphilaceae</taxon>
        <taxon>Banduia</taxon>
    </lineage>
</organism>
<keyword evidence="3" id="KW-1185">Reference proteome</keyword>
<dbReference type="PANTHER" id="PTHR42870">
    <property type="entry name" value="ACETYL-COA C-ACETYLTRANSFERASE"/>
    <property type="match status" value="1"/>
</dbReference>
<evidence type="ECO:0000259" key="1">
    <source>
        <dbReference type="Pfam" id="PF22691"/>
    </source>
</evidence>
<dbReference type="InterPro" id="IPR016039">
    <property type="entry name" value="Thiolase-like"/>
</dbReference>
<sequence>MKPLAAIVAVSEMKPGRYPQYDGMEMYRQVLGQFLSEWKLRPQDIQGLLSAPVGMAATEVDVFAHEKLSEELGIQPTFSEAINAGGGTYALMLIRAALAIGQGLCDSVLCLGAGRFPNVGSGISELMSKLISHPQFEYPYGTYIPPIFALAAVRHMHEFGTTREQLAQVAVSQREWSLLHPDALMAPQGPLSVDQVLSSRPIAYPFNLFDCSVPSEGGSAVLVTSPENAKRFHSQPCYLLGYGEKHTHASISQATSLTTLGSHDTSARAYRMAGLTPKDMDFAQLYDSFSINPIIYAEDLGFCRKGEGGRFFEGGRTGPGGEFPVNTYGGLMSFGHVGDASGQTMIVEAARQLMGDAGQRQLPGARTGIVHCYGGMMSEHATLILSNQS</sequence>
<dbReference type="CDD" id="cd00829">
    <property type="entry name" value="SCP-x_thiolase"/>
    <property type="match status" value="1"/>
</dbReference>
<dbReference type="Pfam" id="PF22691">
    <property type="entry name" value="Thiolase_C_1"/>
    <property type="match status" value="1"/>
</dbReference>
<gene>
    <name evidence="2" type="ORF">RM530_03435</name>
</gene>
<protein>
    <recommendedName>
        <fullName evidence="1">Thiolase C-terminal domain-containing protein</fullName>
    </recommendedName>
</protein>
<evidence type="ECO:0000313" key="2">
    <source>
        <dbReference type="EMBL" id="MDT0496418.1"/>
    </source>
</evidence>
<dbReference type="SUPFAM" id="SSF53901">
    <property type="entry name" value="Thiolase-like"/>
    <property type="match status" value="2"/>
</dbReference>
<dbReference type="InterPro" id="IPR055140">
    <property type="entry name" value="Thiolase_C_2"/>
</dbReference>
<name>A0ABU2WEW5_9GAMM</name>
<feature type="domain" description="Thiolase C-terminal" evidence="1">
    <location>
        <begin position="243"/>
        <end position="387"/>
    </location>
</feature>